<dbReference type="STRING" id="1314781.A0A165NAZ3"/>
<dbReference type="AlphaFoldDB" id="A0A165NAZ3"/>
<reference evidence="2 3" key="1">
    <citation type="journal article" date="2016" name="Mol. Biol. Evol.">
        <title>Comparative Genomics of Early-Diverging Mushroom-Forming Fungi Provides Insights into the Origins of Lignocellulose Decay Capabilities.</title>
        <authorList>
            <person name="Nagy L.G."/>
            <person name="Riley R."/>
            <person name="Tritt A."/>
            <person name="Adam C."/>
            <person name="Daum C."/>
            <person name="Floudas D."/>
            <person name="Sun H."/>
            <person name="Yadav J.S."/>
            <person name="Pangilinan J."/>
            <person name="Larsson K.H."/>
            <person name="Matsuura K."/>
            <person name="Barry K."/>
            <person name="Labutti K."/>
            <person name="Kuo R."/>
            <person name="Ohm R.A."/>
            <person name="Bhattacharya S.S."/>
            <person name="Shirouzu T."/>
            <person name="Yoshinaga Y."/>
            <person name="Martin F.M."/>
            <person name="Grigoriev I.V."/>
            <person name="Hibbett D.S."/>
        </authorList>
    </citation>
    <scope>NUCLEOTIDE SEQUENCE [LARGE SCALE GENOMIC DNA]</scope>
    <source>
        <strain evidence="2 3">HHB12029</strain>
    </source>
</reference>
<proteinExistence type="predicted"/>
<dbReference type="Proteomes" id="UP000077266">
    <property type="component" value="Unassembled WGS sequence"/>
</dbReference>
<dbReference type="InterPro" id="IPR012337">
    <property type="entry name" value="RNaseH-like_sf"/>
</dbReference>
<sequence length="754" mass="86013">MPNHILKKFQKLATDFFWSFSPSHTVNEATTALPQSQGGMNILDLKARNDAIYLTWASKYLEPSTSRPMWAYVADAILKATVNKDWKQRFSEKPEAMSNQYLQDWWPTVNDLPLELKLMVKATVDYGVKLDGAYIDEDVRNALPIWYHLDRITGPKENHKSRVISCLRCKHEVFTVGEAVVCGFNQFEGDRHNRRSNCACPRCRADRALGCTHPYLCQEYAQDLTVSIGAKWSPMANDRDTTGDLDEEAKAENERALTTWEPVTFDATIEAPKTVHETFRVFTNSLAIAPDNDELSQPGTHDNFITEGRELTFAACGNAIHANTARARSGYAIVCREMGIVTSGTHNGPQTKVRAATVAILEAARAAPKDVPLLIMTNSKRAVQRLTTQRQKLETNGWRECRDDANVLRTTIATLRSRSARTRIVAVDEELDVDERVRRAACRARRAAKKDEPQMNDLRGPQDFDIPGIPLHALKQRTAYQHIRDAKAAATMPRRPTTTNLDRVRESVAETRAKKPTDQAIWRALMQRPFSTEVRVFLWRCLHEGHKTGEYFTRMKKEEHQLRGYCTICGDQVVDSLEHILLECNDPAREQVWELAKAFWAHKHGKWFELSYGLILGCGLVTIRDQETHRKLAGATRLFRILISESAYLIWKLRCTRRIDHADDVDWRQPADLVRNEWFRIMTDRLHTDCLLTSKARHGRRALPKGLVISTWAGVLETVHDLPELMLKDPGFLVGNTRRQQPRSSRTARESQRG</sequence>
<dbReference type="EMBL" id="KV425900">
    <property type="protein sequence ID" value="KZW00482.1"/>
    <property type="molecule type" value="Genomic_DNA"/>
</dbReference>
<evidence type="ECO:0000313" key="2">
    <source>
        <dbReference type="EMBL" id="KZW00482.1"/>
    </source>
</evidence>
<gene>
    <name evidence="2" type="ORF">EXIGLDRAFT_795979</name>
</gene>
<dbReference type="GO" id="GO:0003676">
    <property type="term" value="F:nucleic acid binding"/>
    <property type="evidence" value="ECO:0007669"/>
    <property type="project" value="InterPro"/>
</dbReference>
<protein>
    <submittedName>
        <fullName evidence="2">Uncharacterized protein</fullName>
    </submittedName>
</protein>
<organism evidence="2 3">
    <name type="scientific">Exidia glandulosa HHB12029</name>
    <dbReference type="NCBI Taxonomy" id="1314781"/>
    <lineage>
        <taxon>Eukaryota</taxon>
        <taxon>Fungi</taxon>
        <taxon>Dikarya</taxon>
        <taxon>Basidiomycota</taxon>
        <taxon>Agaricomycotina</taxon>
        <taxon>Agaricomycetes</taxon>
        <taxon>Auriculariales</taxon>
        <taxon>Exidiaceae</taxon>
        <taxon>Exidia</taxon>
    </lineage>
</organism>
<dbReference type="OrthoDB" id="2205812at2759"/>
<feature type="region of interest" description="Disordered" evidence="1">
    <location>
        <begin position="734"/>
        <end position="754"/>
    </location>
</feature>
<dbReference type="InterPro" id="IPR036397">
    <property type="entry name" value="RNaseH_sf"/>
</dbReference>
<evidence type="ECO:0000313" key="3">
    <source>
        <dbReference type="Proteomes" id="UP000077266"/>
    </source>
</evidence>
<dbReference type="Gene3D" id="3.30.420.10">
    <property type="entry name" value="Ribonuclease H-like superfamily/Ribonuclease H"/>
    <property type="match status" value="1"/>
</dbReference>
<keyword evidence="3" id="KW-1185">Reference proteome</keyword>
<dbReference type="InParanoid" id="A0A165NAZ3"/>
<name>A0A165NAZ3_EXIGL</name>
<accession>A0A165NAZ3</accession>
<dbReference type="SUPFAM" id="SSF53098">
    <property type="entry name" value="Ribonuclease H-like"/>
    <property type="match status" value="1"/>
</dbReference>
<evidence type="ECO:0000256" key="1">
    <source>
        <dbReference type="SAM" id="MobiDB-lite"/>
    </source>
</evidence>